<name>A0A022QEM7_ERYGU</name>
<keyword evidence="2" id="KW-1133">Transmembrane helix</keyword>
<evidence type="ECO:0008006" key="5">
    <source>
        <dbReference type="Google" id="ProtNLM"/>
    </source>
</evidence>
<protein>
    <recommendedName>
        <fullName evidence="5">Cation-transporting P-type ATPase C-terminal domain-containing protein</fullName>
    </recommendedName>
</protein>
<evidence type="ECO:0000313" key="3">
    <source>
        <dbReference type="EMBL" id="EYU25728.1"/>
    </source>
</evidence>
<gene>
    <name evidence="3" type="ORF">MIMGU_mgv11b023851mg</name>
</gene>
<reference evidence="3 4" key="1">
    <citation type="journal article" date="2013" name="Proc. Natl. Acad. Sci. U.S.A.">
        <title>Fine-scale variation in meiotic recombination in Mimulus inferred from population shotgun sequencing.</title>
        <authorList>
            <person name="Hellsten U."/>
            <person name="Wright K.M."/>
            <person name="Jenkins J."/>
            <person name="Shu S."/>
            <person name="Yuan Y."/>
            <person name="Wessler S.R."/>
            <person name="Schmutz J."/>
            <person name="Willis J.H."/>
            <person name="Rokhsar D.S."/>
        </authorList>
    </citation>
    <scope>NUCLEOTIDE SEQUENCE [LARGE SCALE GENOMIC DNA]</scope>
    <source>
        <strain evidence="4">cv. DUN x IM62</strain>
    </source>
</reference>
<dbReference type="SUPFAM" id="SSF56784">
    <property type="entry name" value="HAD-like"/>
    <property type="match status" value="1"/>
</dbReference>
<dbReference type="Proteomes" id="UP000030748">
    <property type="component" value="Unassembled WGS sequence"/>
</dbReference>
<evidence type="ECO:0000256" key="1">
    <source>
        <dbReference type="ARBA" id="ARBA00006024"/>
    </source>
</evidence>
<dbReference type="PANTHER" id="PTHR48085:SF5">
    <property type="entry name" value="CADMIUM_ZINC-TRANSPORTING ATPASE HMA4-RELATED"/>
    <property type="match status" value="1"/>
</dbReference>
<evidence type="ECO:0000313" key="4">
    <source>
        <dbReference type="Proteomes" id="UP000030748"/>
    </source>
</evidence>
<dbReference type="AlphaFoldDB" id="A0A022QEM7"/>
<dbReference type="EMBL" id="KI631864">
    <property type="protein sequence ID" value="EYU25728.1"/>
    <property type="molecule type" value="Genomic_DNA"/>
</dbReference>
<feature type="transmembrane region" description="Helical" evidence="2">
    <location>
        <begin position="55"/>
        <end position="75"/>
    </location>
</feature>
<sequence length="148" mass="15896">MIGDGVNDAAPALATSDIGISMGVATETGDVVLMSNDIRRIPKAYKMARKVRRKIIENVVISISTKISIIGLGIAGHPSSLRRSSVMEDFQHMRPSTTFFRREEPDPTTGVISARNKGGGLVKGRFDVGKHFPAKLNTNTSILASCAE</sequence>
<comment type="similarity">
    <text evidence="1">Belongs to the cation transport ATPase (P-type) (TC 3.A.3) family. Type IB subfamily.</text>
</comment>
<dbReference type="InterPro" id="IPR023214">
    <property type="entry name" value="HAD_sf"/>
</dbReference>
<dbReference type="STRING" id="4155.A0A022QEM7"/>
<dbReference type="InterPro" id="IPR051014">
    <property type="entry name" value="Cation_Transport_ATPase_IB"/>
</dbReference>
<dbReference type="InterPro" id="IPR036412">
    <property type="entry name" value="HAD-like_sf"/>
</dbReference>
<accession>A0A022QEM7</accession>
<keyword evidence="2" id="KW-0472">Membrane</keyword>
<organism evidence="3 4">
    <name type="scientific">Erythranthe guttata</name>
    <name type="common">Yellow monkey flower</name>
    <name type="synonym">Mimulus guttatus</name>
    <dbReference type="NCBI Taxonomy" id="4155"/>
    <lineage>
        <taxon>Eukaryota</taxon>
        <taxon>Viridiplantae</taxon>
        <taxon>Streptophyta</taxon>
        <taxon>Embryophyta</taxon>
        <taxon>Tracheophyta</taxon>
        <taxon>Spermatophyta</taxon>
        <taxon>Magnoliopsida</taxon>
        <taxon>eudicotyledons</taxon>
        <taxon>Gunneridae</taxon>
        <taxon>Pentapetalae</taxon>
        <taxon>asterids</taxon>
        <taxon>lamiids</taxon>
        <taxon>Lamiales</taxon>
        <taxon>Phrymaceae</taxon>
        <taxon>Erythranthe</taxon>
    </lineage>
</organism>
<evidence type="ECO:0000256" key="2">
    <source>
        <dbReference type="SAM" id="Phobius"/>
    </source>
</evidence>
<keyword evidence="2" id="KW-0812">Transmembrane</keyword>
<keyword evidence="4" id="KW-1185">Reference proteome</keyword>
<dbReference type="PANTHER" id="PTHR48085">
    <property type="entry name" value="CADMIUM/ZINC-TRANSPORTING ATPASE HMA2-RELATED"/>
    <property type="match status" value="1"/>
</dbReference>
<proteinExistence type="inferred from homology"/>
<dbReference type="Gene3D" id="3.40.50.1000">
    <property type="entry name" value="HAD superfamily/HAD-like"/>
    <property type="match status" value="1"/>
</dbReference>